<dbReference type="InterPro" id="IPR000085">
    <property type="entry name" value="RuvA"/>
</dbReference>
<dbReference type="Pfam" id="PF01330">
    <property type="entry name" value="RuvA_N"/>
    <property type="match status" value="1"/>
</dbReference>
<feature type="domain" description="Helix-hairpin-helix DNA-binding motif class 1" evidence="7">
    <location>
        <begin position="108"/>
        <end position="127"/>
    </location>
</feature>
<accession>R7RSH7</accession>
<keyword evidence="5 6" id="KW-0234">DNA repair</keyword>
<dbReference type="OrthoDB" id="5293449at2"/>
<dbReference type="CDD" id="cd14332">
    <property type="entry name" value="UBA_RuvA_C"/>
    <property type="match status" value="1"/>
</dbReference>
<dbReference type="Gene3D" id="1.10.150.20">
    <property type="entry name" value="5' to 3' exonuclease, C-terminal subdomain"/>
    <property type="match status" value="1"/>
</dbReference>
<keyword evidence="8" id="KW-0347">Helicase</keyword>
<dbReference type="Gene3D" id="1.10.8.10">
    <property type="entry name" value="DNA helicase RuvA subunit, C-terminal domain"/>
    <property type="match status" value="1"/>
</dbReference>
<organism evidence="8 9">
    <name type="scientific">Thermobrachium celere DSM 8682</name>
    <dbReference type="NCBI Taxonomy" id="941824"/>
    <lineage>
        <taxon>Bacteria</taxon>
        <taxon>Bacillati</taxon>
        <taxon>Bacillota</taxon>
        <taxon>Clostridia</taxon>
        <taxon>Eubacteriales</taxon>
        <taxon>Clostridiaceae</taxon>
        <taxon>Thermobrachium</taxon>
    </lineage>
</organism>
<dbReference type="InterPro" id="IPR003583">
    <property type="entry name" value="Hlx-hairpin-Hlx_DNA-bd_motif"/>
</dbReference>
<feature type="domain" description="Helix-hairpin-helix DNA-binding motif class 1" evidence="7">
    <location>
        <begin position="73"/>
        <end position="92"/>
    </location>
</feature>
<keyword evidence="8" id="KW-0378">Hydrolase</keyword>
<gene>
    <name evidence="6" type="primary">ruvA</name>
    <name evidence="8" type="ORF">TCEL_00387</name>
</gene>
<comment type="domain">
    <text evidence="6">Has three domains with a flexible linker between the domains II and III and assumes an 'L' shape. Domain III is highly mobile and contacts RuvB.</text>
</comment>
<keyword evidence="8" id="KW-0547">Nucleotide-binding</keyword>
<dbReference type="Proteomes" id="UP000014923">
    <property type="component" value="Unassembled WGS sequence"/>
</dbReference>
<evidence type="ECO:0000313" key="8">
    <source>
        <dbReference type="EMBL" id="CDF58341.1"/>
    </source>
</evidence>
<keyword evidence="3 6" id="KW-0238">DNA-binding</keyword>
<evidence type="ECO:0000259" key="7">
    <source>
        <dbReference type="SMART" id="SM00278"/>
    </source>
</evidence>
<dbReference type="Pfam" id="PF14520">
    <property type="entry name" value="HHH_5"/>
    <property type="match status" value="1"/>
</dbReference>
<dbReference type="HOGENOM" id="CLU_087936_3_0_9"/>
<dbReference type="Gene3D" id="2.40.50.140">
    <property type="entry name" value="Nucleic acid-binding proteins"/>
    <property type="match status" value="1"/>
</dbReference>
<comment type="caution">
    <text evidence="8">The sequence shown here is derived from an EMBL/GenBank/DDBJ whole genome shotgun (WGS) entry which is preliminary data.</text>
</comment>
<dbReference type="SMART" id="SM00278">
    <property type="entry name" value="HhH1"/>
    <property type="match status" value="2"/>
</dbReference>
<dbReference type="AlphaFoldDB" id="R7RSH7"/>
<dbReference type="InterPro" id="IPR013849">
    <property type="entry name" value="DNA_helicase_Holl-junc_RuvA_I"/>
</dbReference>
<dbReference type="GO" id="GO:0005737">
    <property type="term" value="C:cytoplasm"/>
    <property type="evidence" value="ECO:0007669"/>
    <property type="project" value="UniProtKB-SubCell"/>
</dbReference>
<proteinExistence type="inferred from homology"/>
<keyword evidence="8" id="KW-0067">ATP-binding</keyword>
<sequence>MIYYIKGFVDEIQEDGVVIDCNDIGYKICMTQRDMQKLGNKSEKVKIYTYQQVREDGTLLYGFLNKEELNIFKMLISVSGVGPKAAISILSTVSASDFILAVVTNNEKMIVKAQGVGKKIAQRIILELKDKFKDVDLTQGTQDEEQISINSLDENEAIGALMALGYSKKEAYHAVSKVISQASSLEDIIKLSLKHLMKG</sequence>
<dbReference type="InterPro" id="IPR012340">
    <property type="entry name" value="NA-bd_OB-fold"/>
</dbReference>
<dbReference type="SUPFAM" id="SSF50249">
    <property type="entry name" value="Nucleic acid-binding proteins"/>
    <property type="match status" value="1"/>
</dbReference>
<keyword evidence="4 6" id="KW-0233">DNA recombination</keyword>
<protein>
    <recommendedName>
        <fullName evidence="6">Holliday junction branch migration complex subunit RuvA</fullName>
    </recommendedName>
</protein>
<dbReference type="GO" id="GO:0006310">
    <property type="term" value="P:DNA recombination"/>
    <property type="evidence" value="ECO:0007669"/>
    <property type="project" value="UniProtKB-UniRule"/>
</dbReference>
<dbReference type="EMBL" id="CAVN010000097">
    <property type="protein sequence ID" value="CDF58341.1"/>
    <property type="molecule type" value="Genomic_DNA"/>
</dbReference>
<comment type="subcellular location">
    <subcellularLocation>
        <location evidence="6">Cytoplasm</location>
    </subcellularLocation>
</comment>
<dbReference type="HAMAP" id="MF_00031">
    <property type="entry name" value="DNA_HJ_migration_RuvA"/>
    <property type="match status" value="1"/>
</dbReference>
<dbReference type="SUPFAM" id="SSF46929">
    <property type="entry name" value="DNA helicase RuvA subunit, C-terminal domain"/>
    <property type="match status" value="1"/>
</dbReference>
<dbReference type="GO" id="GO:0009379">
    <property type="term" value="C:Holliday junction helicase complex"/>
    <property type="evidence" value="ECO:0007669"/>
    <property type="project" value="InterPro"/>
</dbReference>
<comment type="similarity">
    <text evidence="6">Belongs to the RuvA family.</text>
</comment>
<dbReference type="InterPro" id="IPR010994">
    <property type="entry name" value="RuvA_2-like"/>
</dbReference>
<dbReference type="InterPro" id="IPR036267">
    <property type="entry name" value="RuvA_C_sf"/>
</dbReference>
<dbReference type="GO" id="GO:0005524">
    <property type="term" value="F:ATP binding"/>
    <property type="evidence" value="ECO:0007669"/>
    <property type="project" value="InterPro"/>
</dbReference>
<dbReference type="GO" id="GO:0000400">
    <property type="term" value="F:four-way junction DNA binding"/>
    <property type="evidence" value="ECO:0007669"/>
    <property type="project" value="UniProtKB-UniRule"/>
</dbReference>
<dbReference type="GO" id="GO:0048476">
    <property type="term" value="C:Holliday junction resolvase complex"/>
    <property type="evidence" value="ECO:0007669"/>
    <property type="project" value="UniProtKB-UniRule"/>
</dbReference>
<dbReference type="GO" id="GO:0009378">
    <property type="term" value="F:four-way junction helicase activity"/>
    <property type="evidence" value="ECO:0007669"/>
    <property type="project" value="InterPro"/>
</dbReference>
<dbReference type="GO" id="GO:0006281">
    <property type="term" value="P:DNA repair"/>
    <property type="evidence" value="ECO:0007669"/>
    <property type="project" value="UniProtKB-UniRule"/>
</dbReference>
<feature type="region of interest" description="Domain I" evidence="6">
    <location>
        <begin position="1"/>
        <end position="64"/>
    </location>
</feature>
<feature type="region of interest" description="Domain III" evidence="6">
    <location>
        <begin position="147"/>
        <end position="199"/>
    </location>
</feature>
<keyword evidence="2 6" id="KW-0227">DNA damage</keyword>
<reference evidence="8" key="1">
    <citation type="submission" date="2013-03" db="EMBL/GenBank/DDBJ databases">
        <title>Draft genome sequence of the hydrogen-ethanol-producing anaerobic alkalithermophilic Caloramator celere.</title>
        <authorList>
            <person name="Ciranna A."/>
            <person name="Larjo A."/>
            <person name="Kivisto A."/>
            <person name="Santala V."/>
            <person name="Roos C."/>
            <person name="Karp M."/>
        </authorList>
    </citation>
    <scope>NUCLEOTIDE SEQUENCE [LARGE SCALE GENOMIC DNA]</scope>
    <source>
        <strain evidence="8">DSM 8682</strain>
    </source>
</reference>
<dbReference type="SUPFAM" id="SSF47781">
    <property type="entry name" value="RuvA domain 2-like"/>
    <property type="match status" value="1"/>
</dbReference>
<dbReference type="Pfam" id="PF07499">
    <property type="entry name" value="RuvA_C"/>
    <property type="match status" value="1"/>
</dbReference>
<evidence type="ECO:0000256" key="1">
    <source>
        <dbReference type="ARBA" id="ARBA00022490"/>
    </source>
</evidence>
<evidence type="ECO:0000256" key="3">
    <source>
        <dbReference type="ARBA" id="ARBA00023125"/>
    </source>
</evidence>
<evidence type="ECO:0000256" key="6">
    <source>
        <dbReference type="HAMAP-Rule" id="MF_00031"/>
    </source>
</evidence>
<comment type="function">
    <text evidence="6">The RuvA-RuvB-RuvC complex processes Holliday junction (HJ) DNA during genetic recombination and DNA repair, while the RuvA-RuvB complex plays an important role in the rescue of blocked DNA replication forks via replication fork reversal (RFR). RuvA specifically binds to HJ cruciform DNA, conferring on it an open structure. The RuvB hexamer acts as an ATP-dependent pump, pulling dsDNA into and through the RuvAB complex. HJ branch migration allows RuvC to scan DNA until it finds its consensus sequence, where it cleaves and resolves the cruciform DNA.</text>
</comment>
<evidence type="ECO:0000256" key="4">
    <source>
        <dbReference type="ARBA" id="ARBA00023172"/>
    </source>
</evidence>
<dbReference type="eggNOG" id="COG0632">
    <property type="taxonomic scope" value="Bacteria"/>
</dbReference>
<comment type="caution">
    <text evidence="6">Lacks conserved residue(s) required for the propagation of feature annotation.</text>
</comment>
<dbReference type="NCBIfam" id="TIGR00084">
    <property type="entry name" value="ruvA"/>
    <property type="match status" value="1"/>
</dbReference>
<comment type="subunit">
    <text evidence="6">Homotetramer. Forms an RuvA(8)-RuvB(12)-Holliday junction (HJ) complex. HJ DNA is sandwiched between 2 RuvA tetramers; dsDNA enters through RuvA and exits via RuvB. An RuvB hexamer assembles on each DNA strand where it exits the tetramer. Each RuvB hexamer is contacted by two RuvA subunits (via domain III) on 2 adjacent RuvB subunits; this complex drives branch migration. In the full resolvosome a probable DNA-RuvA(4)-RuvB(12)-RuvC(2) complex forms which resolves the HJ.</text>
</comment>
<evidence type="ECO:0000256" key="2">
    <source>
        <dbReference type="ARBA" id="ARBA00022763"/>
    </source>
</evidence>
<keyword evidence="9" id="KW-1185">Reference proteome</keyword>
<dbReference type="InterPro" id="IPR011114">
    <property type="entry name" value="RuvA_C"/>
</dbReference>
<keyword evidence="1 6" id="KW-0963">Cytoplasm</keyword>
<name>R7RSH7_9CLOT</name>
<evidence type="ECO:0000313" key="9">
    <source>
        <dbReference type="Proteomes" id="UP000014923"/>
    </source>
</evidence>
<dbReference type="RefSeq" id="WP_018662330.1">
    <property type="nucleotide sequence ID" value="NZ_HF952018.1"/>
</dbReference>
<evidence type="ECO:0000256" key="5">
    <source>
        <dbReference type="ARBA" id="ARBA00023204"/>
    </source>
</evidence>